<dbReference type="Pfam" id="PF01978">
    <property type="entry name" value="TrmB"/>
    <property type="match status" value="1"/>
</dbReference>
<evidence type="ECO:0000313" key="4">
    <source>
        <dbReference type="EMBL" id="KON31764.1"/>
    </source>
</evidence>
<protein>
    <recommendedName>
        <fullName evidence="6">Transcription regulator TrmB N-terminal domain-containing protein</fullName>
    </recommendedName>
</protein>
<organism evidence="4 5">
    <name type="scientific">miscellaneous Crenarchaeota group-1 archaeon SG8-32-3</name>
    <dbReference type="NCBI Taxonomy" id="1685125"/>
    <lineage>
        <taxon>Archaea</taxon>
        <taxon>Candidatus Bathyarchaeota</taxon>
        <taxon>MCG-1</taxon>
    </lineage>
</organism>
<dbReference type="CDD" id="cd09124">
    <property type="entry name" value="PLDc_like_TrmB_middle"/>
    <property type="match status" value="1"/>
</dbReference>
<dbReference type="PANTHER" id="PTHR34293:SF1">
    <property type="entry name" value="HTH-TYPE TRANSCRIPTIONAL REGULATOR TRMBL2"/>
    <property type="match status" value="1"/>
</dbReference>
<dbReference type="Gene3D" id="1.10.10.10">
    <property type="entry name" value="Winged helix-like DNA-binding domain superfamily/Winged helix DNA-binding domain"/>
    <property type="match status" value="1"/>
</dbReference>
<feature type="domain" description="Transcription regulator TrmB C-terminal" evidence="3">
    <location>
        <begin position="120"/>
        <end position="246"/>
    </location>
</feature>
<reference evidence="5" key="1">
    <citation type="submission" date="2015-06" db="EMBL/GenBank/DDBJ databases">
        <title>New insights into the roles of widespread benthic archaea in carbon and nitrogen cycling.</title>
        <authorList>
            <person name="Lazar C.S."/>
            <person name="Baker B.J."/>
            <person name="Seitz K.W."/>
            <person name="Hyde A.S."/>
            <person name="Dick G.J."/>
            <person name="Hinrichs K.-U."/>
            <person name="Teske A.P."/>
        </authorList>
    </citation>
    <scope>NUCLEOTIDE SEQUENCE [LARGE SCALE GENOMIC DNA]</scope>
</reference>
<evidence type="ECO:0000256" key="1">
    <source>
        <dbReference type="ARBA" id="ARBA00007287"/>
    </source>
</evidence>
<dbReference type="PANTHER" id="PTHR34293">
    <property type="entry name" value="HTH-TYPE TRANSCRIPTIONAL REGULATOR TRMBL2"/>
    <property type="match status" value="1"/>
</dbReference>
<dbReference type="Pfam" id="PF11495">
    <property type="entry name" value="Regulator_TrmB"/>
    <property type="match status" value="1"/>
</dbReference>
<evidence type="ECO:0008006" key="6">
    <source>
        <dbReference type="Google" id="ProtNLM"/>
    </source>
</evidence>
<name>A0A0M0BTI0_9ARCH</name>
<dbReference type="Proteomes" id="UP000054016">
    <property type="component" value="Unassembled WGS sequence"/>
</dbReference>
<evidence type="ECO:0000259" key="3">
    <source>
        <dbReference type="Pfam" id="PF11495"/>
    </source>
</evidence>
<dbReference type="InterPro" id="IPR002831">
    <property type="entry name" value="Tscrpt_reg_TrmB_N"/>
</dbReference>
<dbReference type="InterPro" id="IPR036388">
    <property type="entry name" value="WH-like_DNA-bd_sf"/>
</dbReference>
<dbReference type="InterPro" id="IPR021586">
    <property type="entry name" value="Tscrpt_reg_TrmB_C"/>
</dbReference>
<evidence type="ECO:0000259" key="2">
    <source>
        <dbReference type="Pfam" id="PF01978"/>
    </source>
</evidence>
<feature type="domain" description="Transcription regulator TrmB N-terminal" evidence="2">
    <location>
        <begin position="11"/>
        <end position="77"/>
    </location>
</feature>
<accession>A0A0M0BTI0</accession>
<dbReference type="SUPFAM" id="SSF46785">
    <property type="entry name" value="Winged helix' DNA-binding domain"/>
    <property type="match status" value="1"/>
</dbReference>
<comment type="similarity">
    <text evidence="1">Belongs to the transcriptional regulator TrmB family.</text>
</comment>
<dbReference type="InterPro" id="IPR051797">
    <property type="entry name" value="TrmB-like"/>
</dbReference>
<dbReference type="EMBL" id="LFWV01000025">
    <property type="protein sequence ID" value="KON31764.1"/>
    <property type="molecule type" value="Genomic_DNA"/>
</dbReference>
<comment type="caution">
    <text evidence="4">The sequence shown here is derived from an EMBL/GenBank/DDBJ whole genome shotgun (WGS) entry which is preliminary data.</text>
</comment>
<dbReference type="AlphaFoldDB" id="A0A0M0BTI0"/>
<sequence length="249" mass="28307">MSISENTRNVLREMGLNAYEVDAYIVLLEGGQMTAMEISREASVPYSKIYEVLNLLKQKGWVKSSESRPFKYYPVPPIEAMASTKLRLEDKYQSWESAVSEELQPLYEKRELVERPDMLILRGQQAVLTKLEELLSKASKEIMIAAPEFARAIIASADPLMSRLKKTVNVKLMVAGKTEDWVFLKKFPSVSELRMRDHMFGGGVIADGKEAMLFLGEDKPSLVIWSNHIGLVGFAREYFQFLWDSSVKA</sequence>
<dbReference type="InterPro" id="IPR036390">
    <property type="entry name" value="WH_DNA-bd_sf"/>
</dbReference>
<evidence type="ECO:0000313" key="5">
    <source>
        <dbReference type="Proteomes" id="UP000054016"/>
    </source>
</evidence>
<gene>
    <name evidence="4" type="ORF">AC478_02245</name>
</gene>
<proteinExistence type="inferred from homology"/>